<dbReference type="PROSITE" id="PS00061">
    <property type="entry name" value="ADH_SHORT"/>
    <property type="match status" value="1"/>
</dbReference>
<dbReference type="PRINTS" id="PR00081">
    <property type="entry name" value="GDHRDH"/>
</dbReference>
<keyword evidence="4" id="KW-1133">Transmembrane helix</keyword>
<name>W1NFM5_AMBTC</name>
<evidence type="ECO:0000256" key="3">
    <source>
        <dbReference type="RuleBase" id="RU000363"/>
    </source>
</evidence>
<dbReference type="FunFam" id="3.40.50.720:FF:000261">
    <property type="entry name" value="NADPH-dependent 1-acyldihydroxyacetone phosphate reductase"/>
    <property type="match status" value="1"/>
</dbReference>
<dbReference type="InterPro" id="IPR002347">
    <property type="entry name" value="SDR_fam"/>
</dbReference>
<organism evidence="5 6">
    <name type="scientific">Amborella trichopoda</name>
    <dbReference type="NCBI Taxonomy" id="13333"/>
    <lineage>
        <taxon>Eukaryota</taxon>
        <taxon>Viridiplantae</taxon>
        <taxon>Streptophyta</taxon>
        <taxon>Embryophyta</taxon>
        <taxon>Tracheophyta</taxon>
        <taxon>Spermatophyta</taxon>
        <taxon>Magnoliopsida</taxon>
        <taxon>Amborellales</taxon>
        <taxon>Amborellaceae</taxon>
        <taxon>Amborella</taxon>
    </lineage>
</organism>
<dbReference type="PANTHER" id="PTHR44169">
    <property type="entry name" value="NADPH-DEPENDENT 1-ACYLDIHYDROXYACETONE PHOSPHATE REDUCTASE"/>
    <property type="match status" value="1"/>
</dbReference>
<keyword evidence="6" id="KW-1185">Reference proteome</keyword>
<dbReference type="CDD" id="cd05374">
    <property type="entry name" value="17beta-HSD-like_SDR_c"/>
    <property type="match status" value="1"/>
</dbReference>
<protein>
    <submittedName>
        <fullName evidence="5">Uncharacterized protein</fullName>
    </submittedName>
</protein>
<reference evidence="6" key="1">
    <citation type="journal article" date="2013" name="Science">
        <title>The Amborella genome and the evolution of flowering plants.</title>
        <authorList>
            <consortium name="Amborella Genome Project"/>
        </authorList>
    </citation>
    <scope>NUCLEOTIDE SEQUENCE [LARGE SCALE GENOMIC DNA]</scope>
</reference>
<dbReference type="PRINTS" id="PR00080">
    <property type="entry name" value="SDRFAMILY"/>
</dbReference>
<dbReference type="OMA" id="KEDHCDV"/>
<dbReference type="Proteomes" id="UP000017836">
    <property type="component" value="Unassembled WGS sequence"/>
</dbReference>
<proteinExistence type="inferred from homology"/>
<dbReference type="Pfam" id="PF00106">
    <property type="entry name" value="adh_short"/>
    <property type="match status" value="1"/>
</dbReference>
<feature type="transmembrane region" description="Helical" evidence="4">
    <location>
        <begin position="247"/>
        <end position="267"/>
    </location>
</feature>
<keyword evidence="4" id="KW-0812">Transmembrane</keyword>
<dbReference type="SUPFAM" id="SSF51735">
    <property type="entry name" value="NAD(P)-binding Rossmann-fold domains"/>
    <property type="match status" value="1"/>
</dbReference>
<keyword evidence="2" id="KW-0560">Oxidoreductase</keyword>
<dbReference type="STRING" id="13333.W1NFM5"/>
<dbReference type="eggNOG" id="KOG1209">
    <property type="taxonomic scope" value="Eukaryota"/>
</dbReference>
<dbReference type="InterPro" id="IPR036291">
    <property type="entry name" value="NAD(P)-bd_dom_sf"/>
</dbReference>
<evidence type="ECO:0000256" key="2">
    <source>
        <dbReference type="ARBA" id="ARBA00023002"/>
    </source>
</evidence>
<keyword evidence="4" id="KW-0472">Membrane</keyword>
<dbReference type="InterPro" id="IPR020904">
    <property type="entry name" value="Sc_DH/Rdtase_CS"/>
</dbReference>
<dbReference type="Gramene" id="ERM94253">
    <property type="protein sequence ID" value="ERM94253"/>
    <property type="gene ID" value="AMTR_s00010p00219030"/>
</dbReference>
<accession>W1NFM5</accession>
<dbReference type="GO" id="GO:0005783">
    <property type="term" value="C:endoplasmic reticulum"/>
    <property type="evidence" value="ECO:0000318"/>
    <property type="project" value="GO_Central"/>
</dbReference>
<dbReference type="KEGG" id="atr:18422147"/>
<sequence>MAVSQEPEVVLITGCTIGSIGHGLALAFASHGCQVIATSRRLTSMEGLDRDSRVYLRQLDVLSEESINEAIADVMSKFGRIDVLVNNAGVHCVGPLAEVPISSVQKAFDTNVYGTLRLIQAVVPHMAARRKGKIVNMGSVAGLVSPPWGGSYNASKAAIHSLADTLRLELKIFGIDVILVVPGAIKSNIGENALISYAQMPELKLYKPFEGDVRERTMLSQGQKSTPTEEFARKTVLTVLKKNPPAWFIYGGYSTVASILYYLPLFLKDLILRMAYKL</sequence>
<dbReference type="HOGENOM" id="CLU_010194_2_9_1"/>
<evidence type="ECO:0000313" key="6">
    <source>
        <dbReference type="Proteomes" id="UP000017836"/>
    </source>
</evidence>
<dbReference type="Gene3D" id="3.40.50.720">
    <property type="entry name" value="NAD(P)-binding Rossmann-like Domain"/>
    <property type="match status" value="1"/>
</dbReference>
<evidence type="ECO:0000256" key="4">
    <source>
        <dbReference type="SAM" id="Phobius"/>
    </source>
</evidence>
<dbReference type="OrthoDB" id="2102561at2759"/>
<dbReference type="PANTHER" id="PTHR44169:SF6">
    <property type="entry name" value="NADPH-DEPENDENT 1-ACYLDIHYDROXYACETONE PHOSPHATE REDUCTASE"/>
    <property type="match status" value="1"/>
</dbReference>
<dbReference type="EMBL" id="KI397513">
    <property type="protein sequence ID" value="ERM94253.1"/>
    <property type="molecule type" value="Genomic_DNA"/>
</dbReference>
<gene>
    <name evidence="5" type="ORF">AMTR_s00010p00219030</name>
</gene>
<evidence type="ECO:0000313" key="5">
    <source>
        <dbReference type="EMBL" id="ERM94253.1"/>
    </source>
</evidence>
<comment type="similarity">
    <text evidence="1 3">Belongs to the short-chain dehydrogenases/reductases (SDR) family.</text>
</comment>
<evidence type="ECO:0000256" key="1">
    <source>
        <dbReference type="ARBA" id="ARBA00006484"/>
    </source>
</evidence>
<dbReference type="GO" id="GO:0016491">
    <property type="term" value="F:oxidoreductase activity"/>
    <property type="evidence" value="ECO:0007669"/>
    <property type="project" value="UniProtKB-KW"/>
</dbReference>
<dbReference type="AlphaFoldDB" id="W1NFM5"/>